<gene>
    <name evidence="15" type="ORF">FHS79_000634</name>
</gene>
<dbReference type="Pfam" id="PF00593">
    <property type="entry name" value="TonB_dep_Rec_b-barrel"/>
    <property type="match status" value="1"/>
</dbReference>
<feature type="domain" description="TonB-dependent receptor-like beta-barrel" evidence="13">
    <location>
        <begin position="234"/>
        <end position="590"/>
    </location>
</feature>
<dbReference type="PROSITE" id="PS52016">
    <property type="entry name" value="TONB_DEPENDENT_REC_3"/>
    <property type="match status" value="1"/>
</dbReference>
<evidence type="ECO:0000259" key="14">
    <source>
        <dbReference type="Pfam" id="PF07715"/>
    </source>
</evidence>
<dbReference type="RefSeq" id="WP_184195271.1">
    <property type="nucleotide sequence ID" value="NZ_JACIIV010000004.1"/>
</dbReference>
<keyword evidence="3 10" id="KW-1134">Transmembrane beta strand</keyword>
<name>A0A841L1C6_9SPHN</name>
<evidence type="ECO:0000256" key="9">
    <source>
        <dbReference type="ARBA" id="ARBA00023237"/>
    </source>
</evidence>
<evidence type="ECO:0000256" key="6">
    <source>
        <dbReference type="ARBA" id="ARBA00023077"/>
    </source>
</evidence>
<evidence type="ECO:0000256" key="5">
    <source>
        <dbReference type="ARBA" id="ARBA00022729"/>
    </source>
</evidence>
<comment type="subcellular location">
    <subcellularLocation>
        <location evidence="1 10">Cell outer membrane</location>
        <topology evidence="1 10">Multi-pass membrane protein</topology>
    </subcellularLocation>
</comment>
<dbReference type="GO" id="GO:0009279">
    <property type="term" value="C:cell outer membrane"/>
    <property type="evidence" value="ECO:0007669"/>
    <property type="project" value="UniProtKB-SubCell"/>
</dbReference>
<reference evidence="15 16" key="1">
    <citation type="submission" date="2020-08" db="EMBL/GenBank/DDBJ databases">
        <title>Genomic Encyclopedia of Type Strains, Phase IV (KMG-IV): sequencing the most valuable type-strain genomes for metagenomic binning, comparative biology and taxonomic classification.</title>
        <authorList>
            <person name="Goeker M."/>
        </authorList>
    </citation>
    <scope>NUCLEOTIDE SEQUENCE [LARGE SCALE GENOMIC DNA]</scope>
    <source>
        <strain evidence="15 16">DSM 102189</strain>
    </source>
</reference>
<keyword evidence="9 10" id="KW-0998">Cell outer membrane</keyword>
<comment type="similarity">
    <text evidence="10 11">Belongs to the TonB-dependent receptor family.</text>
</comment>
<keyword evidence="7 10" id="KW-0472">Membrane</keyword>
<evidence type="ECO:0000256" key="1">
    <source>
        <dbReference type="ARBA" id="ARBA00004571"/>
    </source>
</evidence>
<evidence type="ECO:0000256" key="10">
    <source>
        <dbReference type="PROSITE-ProRule" id="PRU01360"/>
    </source>
</evidence>
<keyword evidence="6 11" id="KW-0798">TonB box</keyword>
<organism evidence="15 16">
    <name type="scientific">Polymorphobacter multimanifer</name>
    <dbReference type="NCBI Taxonomy" id="1070431"/>
    <lineage>
        <taxon>Bacteria</taxon>
        <taxon>Pseudomonadati</taxon>
        <taxon>Pseudomonadota</taxon>
        <taxon>Alphaproteobacteria</taxon>
        <taxon>Sphingomonadales</taxon>
        <taxon>Sphingosinicellaceae</taxon>
        <taxon>Polymorphobacter</taxon>
    </lineage>
</organism>
<feature type="signal peptide" evidence="12">
    <location>
        <begin position="1"/>
        <end position="26"/>
    </location>
</feature>
<evidence type="ECO:0000256" key="2">
    <source>
        <dbReference type="ARBA" id="ARBA00022448"/>
    </source>
</evidence>
<dbReference type="GO" id="GO:0015344">
    <property type="term" value="F:siderophore uptake transmembrane transporter activity"/>
    <property type="evidence" value="ECO:0007669"/>
    <property type="project" value="TreeGrafter"/>
</dbReference>
<keyword evidence="5 12" id="KW-0732">Signal</keyword>
<dbReference type="Gene3D" id="2.40.170.20">
    <property type="entry name" value="TonB-dependent receptor, beta-barrel domain"/>
    <property type="match status" value="1"/>
</dbReference>
<dbReference type="Gene3D" id="2.170.130.10">
    <property type="entry name" value="TonB-dependent receptor, plug domain"/>
    <property type="match status" value="1"/>
</dbReference>
<keyword evidence="8 15" id="KW-0675">Receptor</keyword>
<evidence type="ECO:0000256" key="7">
    <source>
        <dbReference type="ARBA" id="ARBA00023136"/>
    </source>
</evidence>
<dbReference type="Pfam" id="PF07715">
    <property type="entry name" value="Plug"/>
    <property type="match status" value="1"/>
</dbReference>
<dbReference type="InterPro" id="IPR012910">
    <property type="entry name" value="Plug_dom"/>
</dbReference>
<dbReference type="SUPFAM" id="SSF56935">
    <property type="entry name" value="Porins"/>
    <property type="match status" value="1"/>
</dbReference>
<accession>A0A841L1C6</accession>
<dbReference type="AlphaFoldDB" id="A0A841L1C6"/>
<protein>
    <submittedName>
        <fullName evidence="15">Outer membrane cobalamin receptor</fullName>
    </submittedName>
</protein>
<dbReference type="InterPro" id="IPR039426">
    <property type="entry name" value="TonB-dep_rcpt-like"/>
</dbReference>
<keyword evidence="16" id="KW-1185">Reference proteome</keyword>
<dbReference type="PANTHER" id="PTHR30069:SF29">
    <property type="entry name" value="HEMOGLOBIN AND HEMOGLOBIN-HAPTOGLOBIN-BINDING PROTEIN 1-RELATED"/>
    <property type="match status" value="1"/>
</dbReference>
<evidence type="ECO:0000313" key="16">
    <source>
        <dbReference type="Proteomes" id="UP000538147"/>
    </source>
</evidence>
<keyword evidence="4 10" id="KW-0812">Transmembrane</keyword>
<dbReference type="InterPro" id="IPR037066">
    <property type="entry name" value="Plug_dom_sf"/>
</dbReference>
<comment type="caution">
    <text evidence="15">The sequence shown here is derived from an EMBL/GenBank/DDBJ whole genome shotgun (WGS) entry which is preliminary data.</text>
</comment>
<dbReference type="GO" id="GO:0044718">
    <property type="term" value="P:siderophore transmembrane transport"/>
    <property type="evidence" value="ECO:0007669"/>
    <property type="project" value="TreeGrafter"/>
</dbReference>
<feature type="domain" description="TonB-dependent receptor plug" evidence="14">
    <location>
        <begin position="44"/>
        <end position="148"/>
    </location>
</feature>
<dbReference type="Proteomes" id="UP000538147">
    <property type="component" value="Unassembled WGS sequence"/>
</dbReference>
<evidence type="ECO:0000313" key="15">
    <source>
        <dbReference type="EMBL" id="MBB6226477.1"/>
    </source>
</evidence>
<sequence length="627" mass="64554">MSPAHPLIFALGAAAGLVLSAGPAFAQAAAQLPIIVTASRLDAASIAITTLTPADLATSDSLADALARLPEVYVQQPGGRSGFGALFLRGADPNFTTVLLDGIPLNNATSSRGGAVNLSELGTAGIARVEIAAGPLSSVLGSGSLAGAVNLVVAGGTDVPRLTATAGAGTRGDLGGVLGWRGPISTGAGAAITAEYADDGEASPGAAFEMVTLTAKVASRDPARPDRLLLRFNDVVSRQFPDNSGGPAFATRRSTERRTAREWLAGGTLRLVEADALSLDASASWLDRRDTSNSPGVAGSALDPFGVPAGEDVSRYRRALGQLVLGVGGPAARLVLGTEIGHERGSSDGSLDFGFPVPTSFRAARTSYAAFAEAARSRGPFSVGAAARLDAIDGFAPRLTGRLGAQLQPAESDLALSVGAGTSFKAPSFYALGNPFVGNPALRAESGRSAEAGLVWSPSNRQRLALSVFHNRYTDLIDFVADPAPRLVNRARVLTTGAVASLAQPLGRTADLSLSVQYADTRDAAGGTPLLNRPAWRFGGAFSWRPHATLALSARYDVTDTRFDASVPTGVQALDAYGLLALSAEWQPHIGTRIILTLDNALDADFADAIGFPGPARRGRIRITRTF</sequence>
<evidence type="ECO:0000256" key="11">
    <source>
        <dbReference type="RuleBase" id="RU003357"/>
    </source>
</evidence>
<evidence type="ECO:0000256" key="3">
    <source>
        <dbReference type="ARBA" id="ARBA00022452"/>
    </source>
</evidence>
<dbReference type="InterPro" id="IPR036942">
    <property type="entry name" value="Beta-barrel_TonB_sf"/>
</dbReference>
<dbReference type="InterPro" id="IPR000531">
    <property type="entry name" value="Beta-barrel_TonB"/>
</dbReference>
<dbReference type="PANTHER" id="PTHR30069">
    <property type="entry name" value="TONB-DEPENDENT OUTER MEMBRANE RECEPTOR"/>
    <property type="match status" value="1"/>
</dbReference>
<evidence type="ECO:0000256" key="12">
    <source>
        <dbReference type="SAM" id="SignalP"/>
    </source>
</evidence>
<evidence type="ECO:0000259" key="13">
    <source>
        <dbReference type="Pfam" id="PF00593"/>
    </source>
</evidence>
<dbReference type="EMBL" id="JACIIV010000004">
    <property type="protein sequence ID" value="MBB6226477.1"/>
    <property type="molecule type" value="Genomic_DNA"/>
</dbReference>
<keyword evidence="2 10" id="KW-0813">Transport</keyword>
<evidence type="ECO:0000256" key="8">
    <source>
        <dbReference type="ARBA" id="ARBA00023170"/>
    </source>
</evidence>
<feature type="chain" id="PRO_5032783295" evidence="12">
    <location>
        <begin position="27"/>
        <end position="627"/>
    </location>
</feature>
<evidence type="ECO:0000256" key="4">
    <source>
        <dbReference type="ARBA" id="ARBA00022692"/>
    </source>
</evidence>
<proteinExistence type="inferred from homology"/>